<accession>A0A1I1JXD8</accession>
<dbReference type="EMBL" id="FOLG01000005">
    <property type="protein sequence ID" value="SFC50020.1"/>
    <property type="molecule type" value="Genomic_DNA"/>
</dbReference>
<evidence type="ECO:0000256" key="3">
    <source>
        <dbReference type="ARBA" id="ARBA00022989"/>
    </source>
</evidence>
<dbReference type="AlphaFoldDB" id="A0A1I1JXD8"/>
<name>A0A1I1JXD8_9RHOB</name>
<feature type="domain" description="Lipopolysaccharide assembly protein A" evidence="6">
    <location>
        <begin position="41"/>
        <end position="95"/>
    </location>
</feature>
<organism evidence="7 8">
    <name type="scientific">Tropicimonas isoalkanivorans</name>
    <dbReference type="NCBI Taxonomy" id="441112"/>
    <lineage>
        <taxon>Bacteria</taxon>
        <taxon>Pseudomonadati</taxon>
        <taxon>Pseudomonadota</taxon>
        <taxon>Alphaproteobacteria</taxon>
        <taxon>Rhodobacterales</taxon>
        <taxon>Roseobacteraceae</taxon>
        <taxon>Tropicimonas</taxon>
    </lineage>
</organism>
<evidence type="ECO:0000259" key="6">
    <source>
        <dbReference type="Pfam" id="PF06305"/>
    </source>
</evidence>
<gene>
    <name evidence="7" type="ORF">SAMN04488094_105197</name>
</gene>
<evidence type="ECO:0000313" key="7">
    <source>
        <dbReference type="EMBL" id="SFC50020.1"/>
    </source>
</evidence>
<dbReference type="Proteomes" id="UP000198728">
    <property type="component" value="Unassembled WGS sequence"/>
</dbReference>
<dbReference type="RefSeq" id="WP_245758820.1">
    <property type="nucleotide sequence ID" value="NZ_FOLG01000005.1"/>
</dbReference>
<dbReference type="Pfam" id="PF06305">
    <property type="entry name" value="LapA_dom"/>
    <property type="match status" value="1"/>
</dbReference>
<proteinExistence type="predicted"/>
<keyword evidence="3 5" id="KW-1133">Transmembrane helix</keyword>
<dbReference type="GO" id="GO:0005886">
    <property type="term" value="C:plasma membrane"/>
    <property type="evidence" value="ECO:0007669"/>
    <property type="project" value="InterPro"/>
</dbReference>
<sequence>MLRIIRYLILAVIVAVLVIVSMANREMVVLTALPTGLAEVAAWNASVELPLFLVALGGVAVGLLVGFFLEWMRESKHRSEVAKRQKQVRALNREVTRLRGGPNDTSDEVLAILDQSAARKAS</sequence>
<evidence type="ECO:0000256" key="5">
    <source>
        <dbReference type="SAM" id="Phobius"/>
    </source>
</evidence>
<keyword evidence="1" id="KW-1003">Cell membrane</keyword>
<feature type="transmembrane region" description="Helical" evidence="5">
    <location>
        <begin position="49"/>
        <end position="69"/>
    </location>
</feature>
<evidence type="ECO:0000313" key="8">
    <source>
        <dbReference type="Proteomes" id="UP000198728"/>
    </source>
</evidence>
<keyword evidence="2 5" id="KW-0812">Transmembrane</keyword>
<evidence type="ECO:0000256" key="4">
    <source>
        <dbReference type="ARBA" id="ARBA00023136"/>
    </source>
</evidence>
<evidence type="ECO:0000256" key="2">
    <source>
        <dbReference type="ARBA" id="ARBA00022692"/>
    </source>
</evidence>
<keyword evidence="4 5" id="KW-0472">Membrane</keyword>
<protein>
    <recommendedName>
        <fullName evidence="6">Lipopolysaccharide assembly protein A domain-containing protein</fullName>
    </recommendedName>
</protein>
<evidence type="ECO:0000256" key="1">
    <source>
        <dbReference type="ARBA" id="ARBA00022475"/>
    </source>
</evidence>
<keyword evidence="8" id="KW-1185">Reference proteome</keyword>
<dbReference type="STRING" id="441112.SAMN04488094_105197"/>
<dbReference type="InterPro" id="IPR010445">
    <property type="entry name" value="LapA_dom"/>
</dbReference>
<reference evidence="7 8" key="1">
    <citation type="submission" date="2016-10" db="EMBL/GenBank/DDBJ databases">
        <authorList>
            <person name="de Groot N.N."/>
        </authorList>
    </citation>
    <scope>NUCLEOTIDE SEQUENCE [LARGE SCALE GENOMIC DNA]</scope>
    <source>
        <strain evidence="7 8">DSM 19548</strain>
    </source>
</reference>